<evidence type="ECO:0000313" key="3">
    <source>
        <dbReference type="Proteomes" id="UP000015106"/>
    </source>
</evidence>
<reference evidence="3" key="1">
    <citation type="journal article" date="2013" name="Nature">
        <title>Draft genome of the wheat A-genome progenitor Triticum urartu.</title>
        <authorList>
            <person name="Ling H.Q."/>
            <person name="Zhao S."/>
            <person name="Liu D."/>
            <person name="Wang J."/>
            <person name="Sun H."/>
            <person name="Zhang C."/>
            <person name="Fan H."/>
            <person name="Li D."/>
            <person name="Dong L."/>
            <person name="Tao Y."/>
            <person name="Gao C."/>
            <person name="Wu H."/>
            <person name="Li Y."/>
            <person name="Cui Y."/>
            <person name="Guo X."/>
            <person name="Zheng S."/>
            <person name="Wang B."/>
            <person name="Yu K."/>
            <person name="Liang Q."/>
            <person name="Yang W."/>
            <person name="Lou X."/>
            <person name="Chen J."/>
            <person name="Feng M."/>
            <person name="Jian J."/>
            <person name="Zhang X."/>
            <person name="Luo G."/>
            <person name="Jiang Y."/>
            <person name="Liu J."/>
            <person name="Wang Z."/>
            <person name="Sha Y."/>
            <person name="Zhang B."/>
            <person name="Wu H."/>
            <person name="Tang D."/>
            <person name="Shen Q."/>
            <person name="Xue P."/>
            <person name="Zou S."/>
            <person name="Wang X."/>
            <person name="Liu X."/>
            <person name="Wang F."/>
            <person name="Yang Y."/>
            <person name="An X."/>
            <person name="Dong Z."/>
            <person name="Zhang K."/>
            <person name="Zhang X."/>
            <person name="Luo M.C."/>
            <person name="Dvorak J."/>
            <person name="Tong Y."/>
            <person name="Wang J."/>
            <person name="Yang H."/>
            <person name="Li Z."/>
            <person name="Wang D."/>
            <person name="Zhang A."/>
            <person name="Wang J."/>
        </authorList>
    </citation>
    <scope>NUCLEOTIDE SEQUENCE</scope>
    <source>
        <strain evidence="3">cv. G1812</strain>
    </source>
</reference>
<feature type="region of interest" description="Disordered" evidence="1">
    <location>
        <begin position="31"/>
        <end position="67"/>
    </location>
</feature>
<dbReference type="AlphaFoldDB" id="A0A8R7R936"/>
<keyword evidence="3" id="KW-1185">Reference proteome</keyword>
<accession>A0A8R7R936</accession>
<evidence type="ECO:0000313" key="2">
    <source>
        <dbReference type="EnsemblPlants" id="TuG1812G0700005974.01.T01.cds387733"/>
    </source>
</evidence>
<organism evidence="2 3">
    <name type="scientific">Triticum urartu</name>
    <name type="common">Red wild einkorn</name>
    <name type="synonym">Crithodium urartu</name>
    <dbReference type="NCBI Taxonomy" id="4572"/>
    <lineage>
        <taxon>Eukaryota</taxon>
        <taxon>Viridiplantae</taxon>
        <taxon>Streptophyta</taxon>
        <taxon>Embryophyta</taxon>
        <taxon>Tracheophyta</taxon>
        <taxon>Spermatophyta</taxon>
        <taxon>Magnoliopsida</taxon>
        <taxon>Liliopsida</taxon>
        <taxon>Poales</taxon>
        <taxon>Poaceae</taxon>
        <taxon>BOP clade</taxon>
        <taxon>Pooideae</taxon>
        <taxon>Triticodae</taxon>
        <taxon>Triticeae</taxon>
        <taxon>Triticinae</taxon>
        <taxon>Triticum</taxon>
    </lineage>
</organism>
<protein>
    <submittedName>
        <fullName evidence="2">Uncharacterized protein</fullName>
    </submittedName>
</protein>
<dbReference type="Gramene" id="TuG1812G0700005974.01.T01">
    <property type="protein sequence ID" value="TuG1812G0700005974.01.T01.cds387733"/>
    <property type="gene ID" value="TuG1812G0700005974.01"/>
</dbReference>
<dbReference type="EnsemblPlants" id="TuG1812G0700005974.01.T01">
    <property type="protein sequence ID" value="TuG1812G0700005974.01.T01.cds387733"/>
    <property type="gene ID" value="TuG1812G0700005974.01"/>
</dbReference>
<sequence>NRSKVSTISTSPQLPHWTRRIVRREADLVMGEQAAKVPPKKEKASSSNTQLTKTAACRRNPLQPQKK</sequence>
<name>A0A8R7R936_TRIUA</name>
<reference evidence="2" key="2">
    <citation type="submission" date="2018-03" db="EMBL/GenBank/DDBJ databases">
        <title>The Triticum urartu genome reveals the dynamic nature of wheat genome evolution.</title>
        <authorList>
            <person name="Ling H."/>
            <person name="Ma B."/>
            <person name="Shi X."/>
            <person name="Liu H."/>
            <person name="Dong L."/>
            <person name="Sun H."/>
            <person name="Cao Y."/>
            <person name="Gao Q."/>
            <person name="Zheng S."/>
            <person name="Li Y."/>
            <person name="Yu Y."/>
            <person name="Du H."/>
            <person name="Qi M."/>
            <person name="Li Y."/>
            <person name="Yu H."/>
            <person name="Cui Y."/>
            <person name="Wang N."/>
            <person name="Chen C."/>
            <person name="Wu H."/>
            <person name="Zhao Y."/>
            <person name="Zhang J."/>
            <person name="Li Y."/>
            <person name="Zhou W."/>
            <person name="Zhang B."/>
            <person name="Hu W."/>
            <person name="Eijk M."/>
            <person name="Tang J."/>
            <person name="Witsenboer H."/>
            <person name="Zhao S."/>
            <person name="Li Z."/>
            <person name="Zhang A."/>
            <person name="Wang D."/>
            <person name="Liang C."/>
        </authorList>
    </citation>
    <scope>NUCLEOTIDE SEQUENCE [LARGE SCALE GENOMIC DNA]</scope>
    <source>
        <strain evidence="2">cv. G1812</strain>
    </source>
</reference>
<reference evidence="2" key="3">
    <citation type="submission" date="2022-06" db="UniProtKB">
        <authorList>
            <consortium name="EnsemblPlants"/>
        </authorList>
    </citation>
    <scope>IDENTIFICATION</scope>
</reference>
<proteinExistence type="predicted"/>
<evidence type="ECO:0000256" key="1">
    <source>
        <dbReference type="SAM" id="MobiDB-lite"/>
    </source>
</evidence>
<dbReference type="Proteomes" id="UP000015106">
    <property type="component" value="Chromosome 7"/>
</dbReference>